<dbReference type="CDD" id="cd03215">
    <property type="entry name" value="ABC_Carb_Monos_II"/>
    <property type="match status" value="1"/>
</dbReference>
<keyword evidence="6" id="KW-0067">ATP-binding</keyword>
<name>A0A0M5IP87_STRPR</name>
<evidence type="ECO:0000256" key="9">
    <source>
        <dbReference type="SAM" id="MobiDB-lite"/>
    </source>
</evidence>
<dbReference type="PROSITE" id="PS00211">
    <property type="entry name" value="ABC_TRANSPORTER_1"/>
    <property type="match status" value="1"/>
</dbReference>
<gene>
    <name evidence="10" type="ORF">SPRI_0568</name>
</gene>
<evidence type="ECO:0000256" key="5">
    <source>
        <dbReference type="ARBA" id="ARBA00022741"/>
    </source>
</evidence>
<feature type="compositionally biased region" description="Gly residues" evidence="9">
    <location>
        <begin position="540"/>
        <end position="556"/>
    </location>
</feature>
<dbReference type="InterPro" id="IPR027417">
    <property type="entry name" value="P-loop_NTPase"/>
</dbReference>
<dbReference type="Pfam" id="PF00005">
    <property type="entry name" value="ABC_tran"/>
    <property type="match status" value="2"/>
</dbReference>
<dbReference type="RefSeq" id="WP_078951203.1">
    <property type="nucleotide sequence ID" value="NZ_CP011340.1"/>
</dbReference>
<dbReference type="GO" id="GO:0005886">
    <property type="term" value="C:plasma membrane"/>
    <property type="evidence" value="ECO:0007669"/>
    <property type="project" value="UniProtKB-SubCell"/>
</dbReference>
<sequence length="618" mass="65023">MASPEAAASAATGEPPSVTPTVLEARGVSKRFPGVVALDDVSFTLRAGETHALVGENGAGKSTLIKVLTGVHRPDGGELLLSGQQVHFARPFEAQQAGISTIYQEVNLVPLMSVARNIFLGREPRTRLGLIDFGRMHREAATLLEGFRVTVDPRRPLHTLGVGTQQMVALARAVSVRAQVVIMDEPTSSLEPREVETLFRVIEDLRRQNIAVLYVSHRMDELYRVCDRVTVLRDGRHIHTGDLADLERVQLVSMMLGREITEVRRHGVTSFGDEDHDIARKPILTADGLTSRHRLDDISLDLHPGEVLGLGGLLGSGRSETAKALAGALPLDKGTISVAGRVLRRISSASAIRAGISLLPEDRKAEGIVPGLSVRENIVLAALPRLSRGGIVSRKRQDRIVDIFMKRLRIKASSPEQKVGELSGGNQQKVLLARWLCLEPKVLLLDEPTRGIDVGAKAEVQALIDELAQEGLAVLLISSDIEELIEGSDRIVVLRGGATAGELTGDQVSEAALLSVLADHAPAPVPPAPVPPEADTGSGADAGAGGGTEGGAGGGTEAEAGAGADTPDPLTPAPDAADAPDVATAPDDPHPAPVPGRAAADLPADAPADAPAVKEDLR</sequence>
<dbReference type="GO" id="GO:0016887">
    <property type="term" value="F:ATP hydrolysis activity"/>
    <property type="evidence" value="ECO:0007669"/>
    <property type="project" value="InterPro"/>
</dbReference>
<dbReference type="GO" id="GO:0005524">
    <property type="term" value="F:ATP binding"/>
    <property type="evidence" value="ECO:0007669"/>
    <property type="project" value="UniProtKB-KW"/>
</dbReference>
<comment type="subcellular location">
    <subcellularLocation>
        <location evidence="1">Cell membrane</location>
        <topology evidence="1">Peripheral membrane protein</topology>
    </subcellularLocation>
</comment>
<protein>
    <submittedName>
        <fullName evidence="10">ABC sugar transporter</fullName>
    </submittedName>
</protein>
<evidence type="ECO:0000256" key="2">
    <source>
        <dbReference type="ARBA" id="ARBA00022448"/>
    </source>
</evidence>
<feature type="region of interest" description="Disordered" evidence="9">
    <location>
        <begin position="1"/>
        <end position="20"/>
    </location>
</feature>
<dbReference type="KEGG" id="spri:SPRI_0568"/>
<keyword evidence="7" id="KW-1278">Translocase</keyword>
<proteinExistence type="predicted"/>
<keyword evidence="3" id="KW-1003">Cell membrane</keyword>
<evidence type="ECO:0000256" key="7">
    <source>
        <dbReference type="ARBA" id="ARBA00022967"/>
    </source>
</evidence>
<reference evidence="10 11" key="1">
    <citation type="submission" date="2015-08" db="EMBL/GenBank/DDBJ databases">
        <title>Genome sequence of the pristinamycin over-producing bacterium Streptomyces pristinaespiralis HCCB10218.</title>
        <authorList>
            <person name="Tian J."/>
            <person name="Yang J."/>
            <person name="Li L."/>
            <person name="Ruan L."/>
            <person name="Wei W."/>
            <person name="Zheng G."/>
            <person name="Wei Z."/>
            <person name="Yang S."/>
            <person name="Ge M."/>
            <person name="Jiang W."/>
            <person name="Lu Y."/>
        </authorList>
    </citation>
    <scope>NUCLEOTIDE SEQUENCE [LARGE SCALE GENOMIC DNA]</scope>
    <source>
        <strain evidence="10 11">HCCB 10218</strain>
    </source>
</reference>
<feature type="region of interest" description="Disordered" evidence="9">
    <location>
        <begin position="523"/>
        <end position="618"/>
    </location>
</feature>
<dbReference type="InterPro" id="IPR050107">
    <property type="entry name" value="ABC_carbohydrate_import_ATPase"/>
</dbReference>
<dbReference type="STRING" id="38300.SPRI_0568"/>
<dbReference type="EMBL" id="CP011340">
    <property type="protein sequence ID" value="ALC18874.1"/>
    <property type="molecule type" value="Genomic_DNA"/>
</dbReference>
<feature type="compositionally biased region" description="Low complexity" evidence="9">
    <location>
        <begin position="557"/>
        <end position="586"/>
    </location>
</feature>
<dbReference type="InterPro" id="IPR003439">
    <property type="entry name" value="ABC_transporter-like_ATP-bd"/>
</dbReference>
<keyword evidence="4" id="KW-0677">Repeat</keyword>
<evidence type="ECO:0000313" key="11">
    <source>
        <dbReference type="Proteomes" id="UP000060513"/>
    </source>
</evidence>
<dbReference type="PROSITE" id="PS50893">
    <property type="entry name" value="ABC_TRANSPORTER_2"/>
    <property type="match status" value="2"/>
</dbReference>
<dbReference type="FunFam" id="3.40.50.300:FF:000127">
    <property type="entry name" value="Ribose import ATP-binding protein RbsA"/>
    <property type="match status" value="1"/>
</dbReference>
<dbReference type="SUPFAM" id="SSF52540">
    <property type="entry name" value="P-loop containing nucleoside triphosphate hydrolases"/>
    <property type="match status" value="2"/>
</dbReference>
<dbReference type="AlphaFoldDB" id="A0A0M5IP87"/>
<accession>A0A0M5IP87</accession>
<dbReference type="GeneID" id="97238350"/>
<feature type="compositionally biased region" description="Low complexity" evidence="9">
    <location>
        <begin position="598"/>
        <end position="611"/>
    </location>
</feature>
<evidence type="ECO:0000256" key="4">
    <source>
        <dbReference type="ARBA" id="ARBA00022737"/>
    </source>
</evidence>
<evidence type="ECO:0000313" key="10">
    <source>
        <dbReference type="EMBL" id="ALC18874.1"/>
    </source>
</evidence>
<dbReference type="InterPro" id="IPR003593">
    <property type="entry name" value="AAA+_ATPase"/>
</dbReference>
<keyword evidence="10" id="KW-0762">Sugar transport</keyword>
<keyword evidence="8" id="KW-0472">Membrane</keyword>
<evidence type="ECO:0000256" key="6">
    <source>
        <dbReference type="ARBA" id="ARBA00022840"/>
    </source>
</evidence>
<dbReference type="CDD" id="cd03216">
    <property type="entry name" value="ABC_Carb_Monos_I"/>
    <property type="match status" value="1"/>
</dbReference>
<dbReference type="Proteomes" id="UP000060513">
    <property type="component" value="Chromosome"/>
</dbReference>
<feature type="compositionally biased region" description="Pro residues" evidence="9">
    <location>
        <begin position="523"/>
        <end position="532"/>
    </location>
</feature>
<dbReference type="Gene3D" id="3.40.50.300">
    <property type="entry name" value="P-loop containing nucleotide triphosphate hydrolases"/>
    <property type="match status" value="2"/>
</dbReference>
<dbReference type="OrthoDB" id="8416490at2"/>
<keyword evidence="2" id="KW-0813">Transport</keyword>
<evidence type="ECO:0000256" key="1">
    <source>
        <dbReference type="ARBA" id="ARBA00004202"/>
    </source>
</evidence>
<organism evidence="10">
    <name type="scientific">Streptomyces pristinaespiralis</name>
    <dbReference type="NCBI Taxonomy" id="38300"/>
    <lineage>
        <taxon>Bacteria</taxon>
        <taxon>Bacillati</taxon>
        <taxon>Actinomycetota</taxon>
        <taxon>Actinomycetes</taxon>
        <taxon>Kitasatosporales</taxon>
        <taxon>Streptomycetaceae</taxon>
        <taxon>Streptomyces</taxon>
    </lineage>
</organism>
<dbReference type="PATRIC" id="fig|38300.4.peg.604"/>
<dbReference type="PANTHER" id="PTHR43790:SF9">
    <property type="entry name" value="GALACTOFURANOSE TRANSPORTER ATP-BINDING PROTEIN YTFR"/>
    <property type="match status" value="1"/>
</dbReference>
<evidence type="ECO:0000256" key="8">
    <source>
        <dbReference type="ARBA" id="ARBA00023136"/>
    </source>
</evidence>
<evidence type="ECO:0000256" key="3">
    <source>
        <dbReference type="ARBA" id="ARBA00022475"/>
    </source>
</evidence>
<keyword evidence="5" id="KW-0547">Nucleotide-binding</keyword>
<dbReference type="PANTHER" id="PTHR43790">
    <property type="entry name" value="CARBOHYDRATE TRANSPORT ATP-BINDING PROTEIN MG119-RELATED"/>
    <property type="match status" value="1"/>
</dbReference>
<dbReference type="SMART" id="SM00382">
    <property type="entry name" value="AAA"/>
    <property type="match status" value="2"/>
</dbReference>
<feature type="compositionally biased region" description="Low complexity" evidence="9">
    <location>
        <begin position="1"/>
        <end position="16"/>
    </location>
</feature>
<dbReference type="InterPro" id="IPR017871">
    <property type="entry name" value="ABC_transporter-like_CS"/>
</dbReference>